<dbReference type="PANTHER" id="PTHR43774">
    <property type="entry name" value="PEPTIDE METHIONINE SULFOXIDE REDUCTASE"/>
    <property type="match status" value="1"/>
</dbReference>
<dbReference type="GO" id="GO:0033744">
    <property type="term" value="F:L-methionine:thioredoxin-disulfide S-oxidoreductase activity"/>
    <property type="evidence" value="ECO:0007669"/>
    <property type="project" value="RHEA"/>
</dbReference>
<gene>
    <name evidence="4 6" type="primary">msrA</name>
    <name evidence="6" type="ORF">E4S40_03715</name>
</gene>
<proteinExistence type="inferred from homology"/>
<organism evidence="6 7">
    <name type="scientific">Algoriphagus kandeliae</name>
    <dbReference type="NCBI Taxonomy" id="2562278"/>
    <lineage>
        <taxon>Bacteria</taxon>
        <taxon>Pseudomonadati</taxon>
        <taxon>Bacteroidota</taxon>
        <taxon>Cytophagia</taxon>
        <taxon>Cytophagales</taxon>
        <taxon>Cyclobacteriaceae</taxon>
        <taxon>Algoriphagus</taxon>
    </lineage>
</organism>
<evidence type="ECO:0000313" key="7">
    <source>
        <dbReference type="Proteomes" id="UP000297647"/>
    </source>
</evidence>
<dbReference type="Proteomes" id="UP000297647">
    <property type="component" value="Unassembled WGS sequence"/>
</dbReference>
<comment type="function">
    <text evidence="4">Has an important function as a repair enzyme for proteins that have been inactivated by oxidation. Catalyzes the reversible oxidation-reduction of methionine sulfoxide in proteins to methionine.</text>
</comment>
<evidence type="ECO:0000256" key="4">
    <source>
        <dbReference type="HAMAP-Rule" id="MF_01401"/>
    </source>
</evidence>
<comment type="caution">
    <text evidence="6">The sequence shown here is derived from an EMBL/GenBank/DDBJ whole genome shotgun (WGS) entry which is preliminary data.</text>
</comment>
<keyword evidence="1 4" id="KW-0560">Oxidoreductase</keyword>
<name>A0A4Y9R0U5_9BACT</name>
<dbReference type="SUPFAM" id="SSF55068">
    <property type="entry name" value="Peptide methionine sulfoxide reductase"/>
    <property type="match status" value="1"/>
</dbReference>
<protein>
    <recommendedName>
        <fullName evidence="4">Peptide methionine sulfoxide reductase MsrA</fullName>
        <shortName evidence="4">Protein-methionine-S-oxide reductase</shortName>
        <ecNumber evidence="4">1.8.4.11</ecNumber>
    </recommendedName>
    <alternativeName>
        <fullName evidence="4">Peptide-methionine (S)-S-oxide reductase</fullName>
        <shortName evidence="4">Peptide Met(O) reductase</shortName>
    </alternativeName>
</protein>
<sequence>MQNIPSLPQTPVEIPSGQSVITLGAGCFWCTEAVFQRLDGVTKVISGYAGGFVENPSYREVCNGTTGHAEVVQVFFQPDKIKLEEILKVFWATHDPTTLNRQGADVGPQYRSAIFFHNPEQGEIAQDIKDEMNKQQVFNKPIVTEITPFSNFYPAESMHHNYYNQNGFQPYCQFVIKPKVDKLEKYFSDLLQK</sequence>
<dbReference type="InterPro" id="IPR036509">
    <property type="entry name" value="Met_Sox_Rdtase_MsrA_sf"/>
</dbReference>
<dbReference type="EMBL" id="SPSB01000001">
    <property type="protein sequence ID" value="TFV97758.1"/>
    <property type="molecule type" value="Genomic_DNA"/>
</dbReference>
<dbReference type="EC" id="1.8.4.11" evidence="4"/>
<feature type="domain" description="Peptide methionine sulphoxide reductase MsrA" evidence="5">
    <location>
        <begin position="21"/>
        <end position="173"/>
    </location>
</feature>
<reference evidence="6 7" key="1">
    <citation type="submission" date="2019-03" db="EMBL/GenBank/DDBJ databases">
        <title>Algoriphagus sp. nov, a new strain isolated from root system soil of mangrove plant Kandelia.</title>
        <authorList>
            <person name="Yin Q."/>
            <person name="Wang K."/>
            <person name="Song Z."/>
        </authorList>
    </citation>
    <scope>NUCLEOTIDE SEQUENCE [LARGE SCALE GENOMIC DNA]</scope>
    <source>
        <strain evidence="6 7">XY-J91</strain>
    </source>
</reference>
<evidence type="ECO:0000256" key="2">
    <source>
        <dbReference type="ARBA" id="ARBA00047806"/>
    </source>
</evidence>
<evidence type="ECO:0000259" key="5">
    <source>
        <dbReference type="Pfam" id="PF01625"/>
    </source>
</evidence>
<comment type="similarity">
    <text evidence="4">Belongs to the MsrA Met sulfoxide reductase family.</text>
</comment>
<dbReference type="InterPro" id="IPR002569">
    <property type="entry name" value="Met_Sox_Rdtase_MsrA_dom"/>
</dbReference>
<comment type="catalytic activity">
    <reaction evidence="2 4">
        <text>L-methionyl-[protein] + [thioredoxin]-disulfide + H2O = L-methionyl-(S)-S-oxide-[protein] + [thioredoxin]-dithiol</text>
        <dbReference type="Rhea" id="RHEA:14217"/>
        <dbReference type="Rhea" id="RHEA-COMP:10698"/>
        <dbReference type="Rhea" id="RHEA-COMP:10700"/>
        <dbReference type="Rhea" id="RHEA-COMP:12313"/>
        <dbReference type="Rhea" id="RHEA-COMP:12315"/>
        <dbReference type="ChEBI" id="CHEBI:15377"/>
        <dbReference type="ChEBI" id="CHEBI:16044"/>
        <dbReference type="ChEBI" id="CHEBI:29950"/>
        <dbReference type="ChEBI" id="CHEBI:44120"/>
        <dbReference type="ChEBI" id="CHEBI:50058"/>
        <dbReference type="EC" id="1.8.4.11"/>
    </reaction>
</comment>
<accession>A0A4Y9R0U5</accession>
<dbReference type="HAMAP" id="MF_01401">
    <property type="entry name" value="MsrA"/>
    <property type="match status" value="1"/>
</dbReference>
<evidence type="ECO:0000256" key="3">
    <source>
        <dbReference type="ARBA" id="ARBA00048782"/>
    </source>
</evidence>
<keyword evidence="7" id="KW-1185">Reference proteome</keyword>
<dbReference type="OrthoDB" id="4174719at2"/>
<comment type="catalytic activity">
    <reaction evidence="3 4">
        <text>[thioredoxin]-disulfide + L-methionine + H2O = L-methionine (S)-S-oxide + [thioredoxin]-dithiol</text>
        <dbReference type="Rhea" id="RHEA:19993"/>
        <dbReference type="Rhea" id="RHEA-COMP:10698"/>
        <dbReference type="Rhea" id="RHEA-COMP:10700"/>
        <dbReference type="ChEBI" id="CHEBI:15377"/>
        <dbReference type="ChEBI" id="CHEBI:29950"/>
        <dbReference type="ChEBI" id="CHEBI:50058"/>
        <dbReference type="ChEBI" id="CHEBI:57844"/>
        <dbReference type="ChEBI" id="CHEBI:58772"/>
        <dbReference type="EC" id="1.8.4.11"/>
    </reaction>
</comment>
<dbReference type="Pfam" id="PF01625">
    <property type="entry name" value="PMSR"/>
    <property type="match status" value="1"/>
</dbReference>
<dbReference type="GO" id="GO:0008113">
    <property type="term" value="F:peptide-methionine (S)-S-oxide reductase activity"/>
    <property type="evidence" value="ECO:0007669"/>
    <property type="project" value="UniProtKB-UniRule"/>
</dbReference>
<evidence type="ECO:0000256" key="1">
    <source>
        <dbReference type="ARBA" id="ARBA00023002"/>
    </source>
</evidence>
<dbReference type="PANTHER" id="PTHR43774:SF1">
    <property type="entry name" value="PEPTIDE METHIONINE SULFOXIDE REDUCTASE MSRA 2"/>
    <property type="match status" value="1"/>
</dbReference>
<dbReference type="RefSeq" id="WP_135070998.1">
    <property type="nucleotide sequence ID" value="NZ_SPSB01000001.1"/>
</dbReference>
<dbReference type="AlphaFoldDB" id="A0A4Y9R0U5"/>
<feature type="active site" evidence="4">
    <location>
        <position position="27"/>
    </location>
</feature>
<dbReference type="Gene3D" id="3.30.1060.10">
    <property type="entry name" value="Peptide methionine sulphoxide reductase MsrA"/>
    <property type="match status" value="1"/>
</dbReference>
<evidence type="ECO:0000313" key="6">
    <source>
        <dbReference type="EMBL" id="TFV97758.1"/>
    </source>
</evidence>
<dbReference type="NCBIfam" id="TIGR00401">
    <property type="entry name" value="msrA"/>
    <property type="match status" value="1"/>
</dbReference>